<proteinExistence type="predicted"/>
<dbReference type="PATRIC" id="fig|1268236.3.peg.2021"/>
<keyword evidence="1" id="KW-0812">Transmembrane</keyword>
<accession>R1H3L0</accession>
<dbReference type="EMBL" id="AQGQ01000057">
    <property type="protein sequence ID" value="EOD55196.1"/>
    <property type="molecule type" value="Genomic_DNA"/>
</dbReference>
<keyword evidence="1" id="KW-1133">Transmembrane helix</keyword>
<evidence type="ECO:0000256" key="1">
    <source>
        <dbReference type="SAM" id="Phobius"/>
    </source>
</evidence>
<dbReference type="Proteomes" id="UP000013526">
    <property type="component" value="Unassembled WGS sequence"/>
</dbReference>
<keyword evidence="3" id="KW-1185">Reference proteome</keyword>
<evidence type="ECO:0000313" key="2">
    <source>
        <dbReference type="EMBL" id="EOD55196.1"/>
    </source>
</evidence>
<dbReference type="OrthoDB" id="5587139at2"/>
<organism evidence="2 3">
    <name type="scientific">Aeromonas molluscorum 848</name>
    <dbReference type="NCBI Taxonomy" id="1268236"/>
    <lineage>
        <taxon>Bacteria</taxon>
        <taxon>Pseudomonadati</taxon>
        <taxon>Pseudomonadota</taxon>
        <taxon>Gammaproteobacteria</taxon>
        <taxon>Aeromonadales</taxon>
        <taxon>Aeromonadaceae</taxon>
        <taxon>Aeromonas</taxon>
    </lineage>
</organism>
<reference evidence="2 3" key="1">
    <citation type="journal article" date="2013" name="Genome Announc.">
        <title>Draft Genome Sequence of Aeromonas molluscorum Strain 848TT, Isolated from Bivalve Molluscs.</title>
        <authorList>
            <person name="Spataro N."/>
            <person name="Farfan M."/>
            <person name="Albarral V."/>
            <person name="Sanglas A."/>
            <person name="Loren J.G."/>
            <person name="Fuste M.C."/>
            <person name="Bosch E."/>
        </authorList>
    </citation>
    <scope>NUCLEOTIDE SEQUENCE [LARGE SCALE GENOMIC DNA]</scope>
    <source>
        <strain evidence="2 3">848</strain>
    </source>
</reference>
<evidence type="ECO:0008006" key="4">
    <source>
        <dbReference type="Google" id="ProtNLM"/>
    </source>
</evidence>
<keyword evidence="1" id="KW-0472">Membrane</keyword>
<comment type="caution">
    <text evidence="2">The sequence shown here is derived from an EMBL/GenBank/DDBJ whole genome shotgun (WGS) entry which is preliminary data.</text>
</comment>
<evidence type="ECO:0000313" key="3">
    <source>
        <dbReference type="Proteomes" id="UP000013526"/>
    </source>
</evidence>
<sequence>MSRQGEQDIRWLSGYRLLAAILVLLVIIATLVGGYHRHRDQALATSLALLGEQFAERMQRLHGRWLEERRPAQFHAQGQVWQFSERGWPLGLAPLMTPSSDCQQLWQSVMGSSSLGNLPLQFRGMAGGCLIGAESHWLHYRFADGRVSPWRAPPGGAERG</sequence>
<name>R1H3L0_9GAMM</name>
<dbReference type="AlphaFoldDB" id="R1H3L0"/>
<gene>
    <name evidence="2" type="ORF">G113_10229</name>
</gene>
<feature type="transmembrane region" description="Helical" evidence="1">
    <location>
        <begin position="15"/>
        <end position="35"/>
    </location>
</feature>
<dbReference type="RefSeq" id="WP_005900217.1">
    <property type="nucleotide sequence ID" value="NZ_AQGQ01000057.1"/>
</dbReference>
<protein>
    <recommendedName>
        <fullName evidence="4">MSHA biogenesis protein MshF</fullName>
    </recommendedName>
</protein>